<dbReference type="Proteomes" id="UP001595974">
    <property type="component" value="Unassembled WGS sequence"/>
</dbReference>
<dbReference type="Pfam" id="PF12833">
    <property type="entry name" value="HTH_18"/>
    <property type="match status" value="1"/>
</dbReference>
<dbReference type="Gene3D" id="1.10.10.60">
    <property type="entry name" value="Homeodomain-like"/>
    <property type="match status" value="1"/>
</dbReference>
<evidence type="ECO:0000313" key="7">
    <source>
        <dbReference type="Proteomes" id="UP001595974"/>
    </source>
</evidence>
<dbReference type="PROSITE" id="PS00041">
    <property type="entry name" value="HTH_ARAC_FAMILY_1"/>
    <property type="match status" value="1"/>
</dbReference>
<dbReference type="PROSITE" id="PS01124">
    <property type="entry name" value="HTH_ARAC_FAMILY_2"/>
    <property type="match status" value="1"/>
</dbReference>
<evidence type="ECO:0000256" key="3">
    <source>
        <dbReference type="ARBA" id="ARBA00023163"/>
    </source>
</evidence>
<sequence>MSAKPSVLAPLYGNCLFRSDERVEAHEYVARELIDHVLRWKRGRPDVAMYKGQANRLQVYLLRYGAEVEVTPRPFDDFALVHTSLLGAAEIEADGNRIELAEGRTAVLAPRRRLLLRWYPGTEQLIVKVPHALMREAAAGEEDQPLGLAPGFMFARTHGVQWGLLLQSLLNMTAMSGEPGGEGMNRAWLDHFERNLALFMLSHQPDGLPATEQAATGPGGATPVDDAGTAPLRDAGDARMAALMEYMEARLCAPITLEDLARAAGTSVRTLNQLCHRHHGVTPMDLLRNLRLDAVHARLRLQPDLGITETALAFGFGHPGRFAQYYQERFDELPRQTQARMKA</sequence>
<keyword evidence="3" id="KW-0804">Transcription</keyword>
<dbReference type="InterPro" id="IPR018060">
    <property type="entry name" value="HTH_AraC"/>
</dbReference>
<dbReference type="RefSeq" id="WP_096449630.1">
    <property type="nucleotide sequence ID" value="NZ_JBHSOG010000092.1"/>
</dbReference>
<keyword evidence="1" id="KW-0805">Transcription regulation</keyword>
<dbReference type="InterPro" id="IPR035418">
    <property type="entry name" value="AraC-bd_2"/>
</dbReference>
<name>A0ABW1AV80_9RHOO</name>
<organism evidence="6 7">
    <name type="scientific">Thauera sinica</name>
    <dbReference type="NCBI Taxonomy" id="2665146"/>
    <lineage>
        <taxon>Bacteria</taxon>
        <taxon>Pseudomonadati</taxon>
        <taxon>Pseudomonadota</taxon>
        <taxon>Betaproteobacteria</taxon>
        <taxon>Rhodocyclales</taxon>
        <taxon>Zoogloeaceae</taxon>
        <taxon>Thauera</taxon>
    </lineage>
</organism>
<dbReference type="EMBL" id="JBHSOG010000092">
    <property type="protein sequence ID" value="MFC5771212.1"/>
    <property type="molecule type" value="Genomic_DNA"/>
</dbReference>
<reference evidence="7" key="1">
    <citation type="journal article" date="2019" name="Int. J. Syst. Evol. Microbiol.">
        <title>The Global Catalogue of Microorganisms (GCM) 10K type strain sequencing project: providing services to taxonomists for standard genome sequencing and annotation.</title>
        <authorList>
            <consortium name="The Broad Institute Genomics Platform"/>
            <consortium name="The Broad Institute Genome Sequencing Center for Infectious Disease"/>
            <person name="Wu L."/>
            <person name="Ma J."/>
        </authorList>
    </citation>
    <scope>NUCLEOTIDE SEQUENCE [LARGE SCALE GENOMIC DNA]</scope>
    <source>
        <strain evidence="7">SHR3</strain>
    </source>
</reference>
<dbReference type="SMART" id="SM00342">
    <property type="entry name" value="HTH_ARAC"/>
    <property type="match status" value="1"/>
</dbReference>
<protein>
    <submittedName>
        <fullName evidence="6">AraC family transcriptional regulator</fullName>
    </submittedName>
</protein>
<feature type="domain" description="HTH araC/xylS-type" evidence="5">
    <location>
        <begin position="241"/>
        <end position="340"/>
    </location>
</feature>
<keyword evidence="2" id="KW-0238">DNA-binding</keyword>
<dbReference type="InterPro" id="IPR009057">
    <property type="entry name" value="Homeodomain-like_sf"/>
</dbReference>
<accession>A0ABW1AV80</accession>
<evidence type="ECO:0000256" key="4">
    <source>
        <dbReference type="SAM" id="MobiDB-lite"/>
    </source>
</evidence>
<dbReference type="SUPFAM" id="SSF46689">
    <property type="entry name" value="Homeodomain-like"/>
    <property type="match status" value="1"/>
</dbReference>
<feature type="region of interest" description="Disordered" evidence="4">
    <location>
        <begin position="207"/>
        <end position="229"/>
    </location>
</feature>
<dbReference type="PANTHER" id="PTHR46796">
    <property type="entry name" value="HTH-TYPE TRANSCRIPTIONAL ACTIVATOR RHAS-RELATED"/>
    <property type="match status" value="1"/>
</dbReference>
<evidence type="ECO:0000259" key="5">
    <source>
        <dbReference type="PROSITE" id="PS01124"/>
    </source>
</evidence>
<dbReference type="PANTHER" id="PTHR46796:SF6">
    <property type="entry name" value="ARAC SUBFAMILY"/>
    <property type="match status" value="1"/>
</dbReference>
<gene>
    <name evidence="6" type="ORF">ACFPTN_17670</name>
</gene>
<evidence type="ECO:0000256" key="2">
    <source>
        <dbReference type="ARBA" id="ARBA00023125"/>
    </source>
</evidence>
<evidence type="ECO:0000313" key="6">
    <source>
        <dbReference type="EMBL" id="MFC5771212.1"/>
    </source>
</evidence>
<dbReference type="InterPro" id="IPR018062">
    <property type="entry name" value="HTH_AraC-typ_CS"/>
</dbReference>
<evidence type="ECO:0000256" key="1">
    <source>
        <dbReference type="ARBA" id="ARBA00023015"/>
    </source>
</evidence>
<dbReference type="Pfam" id="PF14525">
    <property type="entry name" value="AraC_binding_2"/>
    <property type="match status" value="1"/>
</dbReference>
<dbReference type="InterPro" id="IPR050204">
    <property type="entry name" value="AraC_XylS_family_regulators"/>
</dbReference>
<proteinExistence type="predicted"/>
<comment type="caution">
    <text evidence="6">The sequence shown here is derived from an EMBL/GenBank/DDBJ whole genome shotgun (WGS) entry which is preliminary data.</text>
</comment>
<keyword evidence="7" id="KW-1185">Reference proteome</keyword>